<protein>
    <submittedName>
        <fullName evidence="2">Uncharacterized protein</fullName>
    </submittedName>
</protein>
<evidence type="ECO:0000313" key="2">
    <source>
        <dbReference type="EMBL" id="SHH85864.1"/>
    </source>
</evidence>
<name>A0A1M5WF61_9FIRM</name>
<sequence>MKLKKKLLIVLGAVVAAAFISGASILAATTLGTQSDPLVTLSYLTSKLKPQIISDVNASISAAEASLSPSLDAKINSFKSDIDGKLSGSTAQASAFTLVTLDKNQTLTCGVGTELLLRIGTATATGSAPALVDSTSGSTLSAGGALEANHMYMVSIQGNGLKATAAVKVLVRGSYVVG</sequence>
<feature type="signal peptide" evidence="1">
    <location>
        <begin position="1"/>
        <end position="27"/>
    </location>
</feature>
<dbReference type="STRING" id="1123282.SAMN02745823_01226"/>
<evidence type="ECO:0000256" key="1">
    <source>
        <dbReference type="SAM" id="SignalP"/>
    </source>
</evidence>
<dbReference type="Proteomes" id="UP000183995">
    <property type="component" value="Unassembled WGS sequence"/>
</dbReference>
<reference evidence="2 3" key="1">
    <citation type="submission" date="2016-11" db="EMBL/GenBank/DDBJ databases">
        <authorList>
            <person name="Jaros S."/>
            <person name="Januszkiewicz K."/>
            <person name="Wedrychowicz H."/>
        </authorList>
    </citation>
    <scope>NUCLEOTIDE SEQUENCE [LARGE SCALE GENOMIC DNA]</scope>
    <source>
        <strain evidence="2 3">DSM 10068</strain>
    </source>
</reference>
<keyword evidence="3" id="KW-1185">Reference proteome</keyword>
<dbReference type="RefSeq" id="WP_084726294.1">
    <property type="nucleotide sequence ID" value="NZ_FQXV01000003.1"/>
</dbReference>
<evidence type="ECO:0000313" key="3">
    <source>
        <dbReference type="Proteomes" id="UP000183995"/>
    </source>
</evidence>
<gene>
    <name evidence="2" type="ORF">SAMN02745823_01226</name>
</gene>
<proteinExistence type="predicted"/>
<keyword evidence="1" id="KW-0732">Signal</keyword>
<dbReference type="AlphaFoldDB" id="A0A1M5WF61"/>
<dbReference type="OrthoDB" id="2381664at2"/>
<feature type="chain" id="PRO_5009914665" evidence="1">
    <location>
        <begin position="28"/>
        <end position="178"/>
    </location>
</feature>
<dbReference type="EMBL" id="FQXV01000003">
    <property type="protein sequence ID" value="SHH85864.1"/>
    <property type="molecule type" value="Genomic_DNA"/>
</dbReference>
<accession>A0A1M5WF61</accession>
<organism evidence="2 3">
    <name type="scientific">Sporobacter termitidis DSM 10068</name>
    <dbReference type="NCBI Taxonomy" id="1123282"/>
    <lineage>
        <taxon>Bacteria</taxon>
        <taxon>Bacillati</taxon>
        <taxon>Bacillota</taxon>
        <taxon>Clostridia</taxon>
        <taxon>Eubacteriales</taxon>
        <taxon>Oscillospiraceae</taxon>
        <taxon>Sporobacter</taxon>
    </lineage>
</organism>